<dbReference type="Pfam" id="PF00069">
    <property type="entry name" value="Pkinase"/>
    <property type="match status" value="1"/>
</dbReference>
<evidence type="ECO:0000256" key="1">
    <source>
        <dbReference type="ARBA" id="ARBA00022527"/>
    </source>
</evidence>
<dbReference type="OrthoDB" id="8693905at2759"/>
<evidence type="ECO:0000256" key="2">
    <source>
        <dbReference type="ARBA" id="ARBA00022679"/>
    </source>
</evidence>
<dbReference type="InterPro" id="IPR001245">
    <property type="entry name" value="Ser-Thr/Tyr_kinase_cat_dom"/>
</dbReference>
<evidence type="ECO:0000313" key="12">
    <source>
        <dbReference type="EMBL" id="OAQ35167.1"/>
    </source>
</evidence>
<dbReference type="EMBL" id="KV442015">
    <property type="protein sequence ID" value="OAQ35167.1"/>
    <property type="molecule type" value="Genomic_DNA"/>
</dbReference>
<keyword evidence="4 8" id="KW-0547">Nucleotide-binding</keyword>
<protein>
    <submittedName>
        <fullName evidence="12">Kinase-like protein</fullName>
    </submittedName>
</protein>
<keyword evidence="5 12" id="KW-0418">Kinase</keyword>
<dbReference type="Pfam" id="PF00130">
    <property type="entry name" value="C1_1"/>
    <property type="match status" value="1"/>
</dbReference>
<feature type="region of interest" description="Disordered" evidence="9">
    <location>
        <begin position="1"/>
        <end position="60"/>
    </location>
</feature>
<evidence type="ECO:0000256" key="8">
    <source>
        <dbReference type="PROSITE-ProRule" id="PRU10141"/>
    </source>
</evidence>
<dbReference type="CDD" id="cd00029">
    <property type="entry name" value="C1"/>
    <property type="match status" value="1"/>
</dbReference>
<name>A0A197KBT0_9FUNG</name>
<dbReference type="PROSITE" id="PS50081">
    <property type="entry name" value="ZF_DAG_PE_2"/>
    <property type="match status" value="1"/>
</dbReference>
<dbReference type="SMART" id="SM00109">
    <property type="entry name" value="C1"/>
    <property type="match status" value="1"/>
</dbReference>
<dbReference type="SMART" id="SM00220">
    <property type="entry name" value="S_TKc"/>
    <property type="match status" value="1"/>
</dbReference>
<dbReference type="PROSITE" id="PS00107">
    <property type="entry name" value="PROTEIN_KINASE_ATP"/>
    <property type="match status" value="1"/>
</dbReference>
<feature type="compositionally biased region" description="Polar residues" evidence="9">
    <location>
        <begin position="43"/>
        <end position="60"/>
    </location>
</feature>
<feature type="region of interest" description="Disordered" evidence="9">
    <location>
        <begin position="253"/>
        <end position="287"/>
    </location>
</feature>
<dbReference type="InterPro" id="IPR011009">
    <property type="entry name" value="Kinase-like_dom_sf"/>
</dbReference>
<evidence type="ECO:0000259" key="11">
    <source>
        <dbReference type="PROSITE" id="PS50081"/>
    </source>
</evidence>
<dbReference type="CDD" id="cd06627">
    <property type="entry name" value="STKc_Cdc7_like"/>
    <property type="match status" value="1"/>
</dbReference>
<evidence type="ECO:0000313" key="13">
    <source>
        <dbReference type="Proteomes" id="UP000078512"/>
    </source>
</evidence>
<dbReference type="GO" id="GO:0005524">
    <property type="term" value="F:ATP binding"/>
    <property type="evidence" value="ECO:0007669"/>
    <property type="project" value="UniProtKB-UniRule"/>
</dbReference>
<keyword evidence="2" id="KW-0808">Transferase</keyword>
<feature type="region of interest" description="Disordered" evidence="9">
    <location>
        <begin position="88"/>
        <end position="196"/>
    </location>
</feature>
<evidence type="ECO:0000256" key="6">
    <source>
        <dbReference type="ARBA" id="ARBA00022833"/>
    </source>
</evidence>
<feature type="compositionally biased region" description="Low complexity" evidence="9">
    <location>
        <begin position="98"/>
        <end position="107"/>
    </location>
</feature>
<feature type="domain" description="Protein kinase" evidence="10">
    <location>
        <begin position="309"/>
        <end position="561"/>
    </location>
</feature>
<dbReference type="Gene3D" id="3.30.60.20">
    <property type="match status" value="1"/>
</dbReference>
<dbReference type="Gene3D" id="1.10.510.10">
    <property type="entry name" value="Transferase(Phosphotransferase) domain 1"/>
    <property type="match status" value="1"/>
</dbReference>
<feature type="compositionally biased region" description="Polar residues" evidence="9">
    <location>
        <begin position="264"/>
        <end position="280"/>
    </location>
</feature>
<feature type="compositionally biased region" description="Basic and acidic residues" evidence="9">
    <location>
        <begin position="143"/>
        <end position="153"/>
    </location>
</feature>
<reference evidence="12 13" key="1">
    <citation type="submission" date="2016-05" db="EMBL/GenBank/DDBJ databases">
        <title>Genome sequencing reveals origins of a unique bacterial endosymbiosis in the earliest lineages of terrestrial Fungi.</title>
        <authorList>
            <consortium name="DOE Joint Genome Institute"/>
            <person name="Uehling J."/>
            <person name="Gryganskyi A."/>
            <person name="Hameed K."/>
            <person name="Tschaplinski T."/>
            <person name="Misztal P."/>
            <person name="Wu S."/>
            <person name="Desiro A."/>
            <person name="Vande Pol N."/>
            <person name="Du Z.-Y."/>
            <person name="Zienkiewicz A."/>
            <person name="Zienkiewicz K."/>
            <person name="Morin E."/>
            <person name="Tisserant E."/>
            <person name="Splivallo R."/>
            <person name="Hainaut M."/>
            <person name="Henrissat B."/>
            <person name="Ohm R."/>
            <person name="Kuo A."/>
            <person name="Yan J."/>
            <person name="Lipzen A."/>
            <person name="Nolan M."/>
            <person name="Labutti K."/>
            <person name="Barry K."/>
            <person name="Goldstein A."/>
            <person name="Labbe J."/>
            <person name="Schadt C."/>
            <person name="Tuskan G."/>
            <person name="Grigoriev I."/>
            <person name="Martin F."/>
            <person name="Vilgalys R."/>
            <person name="Bonito G."/>
        </authorList>
    </citation>
    <scope>NUCLEOTIDE SEQUENCE [LARGE SCALE GENOMIC DNA]</scope>
    <source>
        <strain evidence="12 13">AG-77</strain>
    </source>
</reference>
<dbReference type="Proteomes" id="UP000078512">
    <property type="component" value="Unassembled WGS sequence"/>
</dbReference>
<keyword evidence="7 8" id="KW-0067">ATP-binding</keyword>
<feature type="compositionally biased region" description="Low complexity" evidence="9">
    <location>
        <begin position="607"/>
        <end position="629"/>
    </location>
</feature>
<evidence type="ECO:0000259" key="10">
    <source>
        <dbReference type="PROSITE" id="PS50011"/>
    </source>
</evidence>
<dbReference type="PROSITE" id="PS00108">
    <property type="entry name" value="PROTEIN_KINASE_ST"/>
    <property type="match status" value="1"/>
</dbReference>
<dbReference type="PROSITE" id="PS00479">
    <property type="entry name" value="ZF_DAG_PE_1"/>
    <property type="match status" value="1"/>
</dbReference>
<dbReference type="GO" id="GO:0004709">
    <property type="term" value="F:MAP kinase kinase kinase activity"/>
    <property type="evidence" value="ECO:0007669"/>
    <property type="project" value="TreeGrafter"/>
</dbReference>
<feature type="domain" description="Phorbol-ester/DAG-type" evidence="11">
    <location>
        <begin position="645"/>
        <end position="692"/>
    </location>
</feature>
<dbReference type="GO" id="GO:0005737">
    <property type="term" value="C:cytoplasm"/>
    <property type="evidence" value="ECO:0007669"/>
    <property type="project" value="TreeGrafter"/>
</dbReference>
<keyword evidence="3" id="KW-0479">Metal-binding</keyword>
<feature type="binding site" evidence="8">
    <location>
        <position position="338"/>
    </location>
    <ligand>
        <name>ATP</name>
        <dbReference type="ChEBI" id="CHEBI:30616"/>
    </ligand>
</feature>
<dbReference type="PANTHER" id="PTHR48016">
    <property type="entry name" value="MAP KINASE KINASE KINASE SSK2-RELATED-RELATED"/>
    <property type="match status" value="1"/>
</dbReference>
<dbReference type="SUPFAM" id="SSF56112">
    <property type="entry name" value="Protein kinase-like (PK-like)"/>
    <property type="match status" value="1"/>
</dbReference>
<dbReference type="InterPro" id="IPR008271">
    <property type="entry name" value="Ser/Thr_kinase_AS"/>
</dbReference>
<gene>
    <name evidence="12" type="ORF">K457DRAFT_650913</name>
</gene>
<keyword evidence="1" id="KW-0723">Serine/threonine-protein kinase</keyword>
<dbReference type="InterPro" id="IPR050538">
    <property type="entry name" value="MAP_kinase_kinase_kinase"/>
</dbReference>
<organism evidence="12 13">
    <name type="scientific">Linnemannia elongata AG-77</name>
    <dbReference type="NCBI Taxonomy" id="1314771"/>
    <lineage>
        <taxon>Eukaryota</taxon>
        <taxon>Fungi</taxon>
        <taxon>Fungi incertae sedis</taxon>
        <taxon>Mucoromycota</taxon>
        <taxon>Mortierellomycotina</taxon>
        <taxon>Mortierellomycetes</taxon>
        <taxon>Mortierellales</taxon>
        <taxon>Mortierellaceae</taxon>
        <taxon>Linnemannia</taxon>
    </lineage>
</organism>
<dbReference type="InterPro" id="IPR017441">
    <property type="entry name" value="Protein_kinase_ATP_BS"/>
</dbReference>
<keyword evidence="6" id="KW-0862">Zinc</keyword>
<sequence>MIVKDKRPGPSPIVSAGSTPADILKAGGKTGAQALSRVRSKTAHTPSTAGTTASIRPSSSSYYAAQVRKLEEESIRFANGYDILEANSLKTRDRHQSTPTPRRGTPPSIREKVSRHPSLNDIVAGVEDKSFGSDDLNQNELDAETRREQRDLVFGRTTPSPFDPPASLPKSASGPLLTAEGRSSALDMTRRKKKSISLDPQAANAIMGVTGFREGYSPGSPGILAQSASYSAISTLTSPGQVISLSFAKHHGRTSSEKTVDGTHLSTGGTPATSRSTTPVQGLRKSANSVEPLREKLELWESDLLVATFQLGNCIGRGQFGSVYKALNLVTGQMVAVKRIKIDGLKDTEMDILMQEVDLLKSLAHPSIVKYEGFIRSSGYLNIILEFVENGSLLTTLKSFGTFPEKLVVAYVVKILEGLVYLHGKEVVHCDLKAANILTTKNGNVKLSDFGVSLNLKVKESDFGAVAGTPNWMAPEVIELKGASPASDIWSLGCTVIEMLTGQPPYAELLPLTTLFRIVEDERPPLPSNLSMDLLDFLCQCFQKDPSLRPSAGALGRHIWIKRNFTSRELKPMDSLPYMKRKSMEPREKLLIAAAMEGVGSAAKRASTPLGLSSGAPPPAASATAPTTPADRHPEFQKGGKAPSQHSFVKSSFAKPVECRLCHDYVKKQAVICQDCSMVFHRKCQFYVGDTCFPGPHLSQMENLQEVAGPTQEHPRSHWRIALGQ</sequence>
<accession>A0A197KBT0</accession>
<keyword evidence="13" id="KW-1185">Reference proteome</keyword>
<dbReference type="PANTHER" id="PTHR48016:SF4">
    <property type="entry name" value="PROTEIN KINASE DOMAIN-CONTAINING PROTEIN"/>
    <property type="match status" value="1"/>
</dbReference>
<dbReference type="InterPro" id="IPR000719">
    <property type="entry name" value="Prot_kinase_dom"/>
</dbReference>
<dbReference type="PROSITE" id="PS50011">
    <property type="entry name" value="PROTEIN_KINASE_DOM"/>
    <property type="match status" value="1"/>
</dbReference>
<dbReference type="InterPro" id="IPR046349">
    <property type="entry name" value="C1-like_sf"/>
</dbReference>
<proteinExistence type="predicted"/>
<dbReference type="SUPFAM" id="SSF57889">
    <property type="entry name" value="Cysteine-rich domain"/>
    <property type="match status" value="1"/>
</dbReference>
<dbReference type="GO" id="GO:0046872">
    <property type="term" value="F:metal ion binding"/>
    <property type="evidence" value="ECO:0007669"/>
    <property type="project" value="UniProtKB-KW"/>
</dbReference>
<dbReference type="AlphaFoldDB" id="A0A197KBT0"/>
<dbReference type="InterPro" id="IPR002219">
    <property type="entry name" value="PKC_DAG/PE"/>
</dbReference>
<dbReference type="STRING" id="1314771.A0A197KBT0"/>
<dbReference type="PRINTS" id="PR00109">
    <property type="entry name" value="TYRKINASE"/>
</dbReference>
<evidence type="ECO:0000256" key="7">
    <source>
        <dbReference type="ARBA" id="ARBA00022840"/>
    </source>
</evidence>
<evidence type="ECO:0000256" key="9">
    <source>
        <dbReference type="SAM" id="MobiDB-lite"/>
    </source>
</evidence>
<evidence type="ECO:0000256" key="4">
    <source>
        <dbReference type="ARBA" id="ARBA00022741"/>
    </source>
</evidence>
<feature type="region of interest" description="Disordered" evidence="9">
    <location>
        <begin position="606"/>
        <end position="647"/>
    </location>
</feature>
<evidence type="ECO:0000256" key="3">
    <source>
        <dbReference type="ARBA" id="ARBA00022723"/>
    </source>
</evidence>
<evidence type="ECO:0000256" key="5">
    <source>
        <dbReference type="ARBA" id="ARBA00022777"/>
    </source>
</evidence>